<name>A0ABQ5MZI6_9MICC</name>
<keyword evidence="1" id="KW-0677">Repeat</keyword>
<keyword evidence="3" id="KW-0624">Polysaccharide degradation</keyword>
<keyword evidence="5" id="KW-0732">Signal</keyword>
<dbReference type="InterPro" id="IPR003961">
    <property type="entry name" value="FN3_dom"/>
</dbReference>
<evidence type="ECO:0000313" key="7">
    <source>
        <dbReference type="EMBL" id="GLB69391.1"/>
    </source>
</evidence>
<feature type="region of interest" description="Disordered" evidence="4">
    <location>
        <begin position="371"/>
        <end position="399"/>
    </location>
</feature>
<dbReference type="InterPro" id="IPR050991">
    <property type="entry name" value="ECM_Regulatory_Proteins"/>
</dbReference>
<dbReference type="RefSeq" id="WP_264797485.1">
    <property type="nucleotide sequence ID" value="NZ_BRVS01000032.1"/>
</dbReference>
<dbReference type="CDD" id="cd00063">
    <property type="entry name" value="FN3"/>
    <property type="match status" value="3"/>
</dbReference>
<organism evidence="7 8">
    <name type="scientific">Arthrobacter mangrovi</name>
    <dbReference type="NCBI Taxonomy" id="2966350"/>
    <lineage>
        <taxon>Bacteria</taxon>
        <taxon>Bacillati</taxon>
        <taxon>Actinomycetota</taxon>
        <taxon>Actinomycetes</taxon>
        <taxon>Micrococcales</taxon>
        <taxon>Micrococcaceae</taxon>
        <taxon>Arthrobacter</taxon>
    </lineage>
</organism>
<dbReference type="SUPFAM" id="SSF49265">
    <property type="entry name" value="Fibronectin type III"/>
    <property type="match status" value="2"/>
</dbReference>
<evidence type="ECO:0000256" key="2">
    <source>
        <dbReference type="ARBA" id="ARBA00023295"/>
    </source>
</evidence>
<feature type="domain" description="Fibronectin type-III" evidence="6">
    <location>
        <begin position="394"/>
        <end position="488"/>
    </location>
</feature>
<feature type="domain" description="Fibronectin type-III" evidence="6">
    <location>
        <begin position="291"/>
        <end position="384"/>
    </location>
</feature>
<dbReference type="PROSITE" id="PS50853">
    <property type="entry name" value="FN3"/>
    <property type="match status" value="3"/>
</dbReference>
<dbReference type="PANTHER" id="PTHR46708">
    <property type="entry name" value="TENASCIN"/>
    <property type="match status" value="1"/>
</dbReference>
<dbReference type="SMART" id="SM00060">
    <property type="entry name" value="FN3"/>
    <property type="match status" value="3"/>
</dbReference>
<feature type="signal peptide" evidence="5">
    <location>
        <begin position="1"/>
        <end position="50"/>
    </location>
</feature>
<keyword evidence="8" id="KW-1185">Reference proteome</keyword>
<dbReference type="PANTHER" id="PTHR46708:SF2">
    <property type="entry name" value="FIBRONECTIN TYPE-III DOMAIN-CONTAINING PROTEIN"/>
    <property type="match status" value="1"/>
</dbReference>
<feature type="compositionally biased region" description="Basic residues" evidence="4">
    <location>
        <begin position="17"/>
        <end position="28"/>
    </location>
</feature>
<evidence type="ECO:0000256" key="1">
    <source>
        <dbReference type="ARBA" id="ARBA00022737"/>
    </source>
</evidence>
<proteinExistence type="predicted"/>
<evidence type="ECO:0000256" key="3">
    <source>
        <dbReference type="ARBA" id="ARBA00023326"/>
    </source>
</evidence>
<evidence type="ECO:0000313" key="8">
    <source>
        <dbReference type="Proteomes" id="UP001209654"/>
    </source>
</evidence>
<dbReference type="EMBL" id="BRVS01000032">
    <property type="protein sequence ID" value="GLB69391.1"/>
    <property type="molecule type" value="Genomic_DNA"/>
</dbReference>
<keyword evidence="3" id="KW-0119">Carbohydrate metabolism</keyword>
<feature type="chain" id="PRO_5047363381" description="Fibronectin type-III domain-containing protein" evidence="5">
    <location>
        <begin position="51"/>
        <end position="669"/>
    </location>
</feature>
<feature type="region of interest" description="Disordered" evidence="4">
    <location>
        <begin position="1"/>
        <end position="28"/>
    </location>
</feature>
<dbReference type="Pfam" id="PF00041">
    <property type="entry name" value="fn3"/>
    <property type="match status" value="3"/>
</dbReference>
<gene>
    <name evidence="7" type="ORF">AHIS1636_38350</name>
</gene>
<sequence>MHTQSPDQQPRREAKARSQRVQRNQRRARTAMVALTATGLLAGGTTAVMAANPPTGPGNIEIFAKRDMVAIEGYAAQAGQTATISVSRGGSVIGLARGVVDSTGFLEVNHPGGSCWDIVTPNIQGGDEVNVQFADGSSDGALAGSAVITSVESVEMPATEAAGDVEGQVVIKGTYGADVDPARMQVEIVNPGMRDLAIGERAIGWPADDAPTTYAVDGSAADGTFTVTYGFFSAAERDAAMAGDPSVASWQADATGGVEMQLGLTISEFKEIDGPGFGGCPAGPSGQAPNQPGNVFASANGSGSITATWEAATVPADAPTITGYKLIAKDTVLNQEVSTTVGSEATTATLRGLVDGQAYPIEVVALNGQSSTPSSAGTVMVSDAAPSEPSAPAEAGGVSVQDGSLAGSVDVSWTAAAASGSAVTGYRVDANAADGTVAATVNAGSGATSATLDGLTPGTEYGFVVTAISAAGETAAPAVQYTLGSPELTAPTAPTVVRVVPGNGSANVEWQPATAGNTPITGYRLSATPATGDPVTVETDAAARGATLSGLTNGTAYTLNLVATSAAGDSAAANFGTNASVTLTPNDQLTGTAQYRAKDREWRINGGASITTSNTVTARNASGATIGTATVGADGAWTIRARNSNAAVSNTITLTSSAGGTATISVTTR</sequence>
<dbReference type="Gene3D" id="2.60.40.10">
    <property type="entry name" value="Immunoglobulins"/>
    <property type="match status" value="3"/>
</dbReference>
<dbReference type="Proteomes" id="UP001209654">
    <property type="component" value="Unassembled WGS sequence"/>
</dbReference>
<evidence type="ECO:0000256" key="5">
    <source>
        <dbReference type="SAM" id="SignalP"/>
    </source>
</evidence>
<feature type="domain" description="Fibronectin type-III" evidence="6">
    <location>
        <begin position="490"/>
        <end position="587"/>
    </location>
</feature>
<dbReference type="InterPro" id="IPR013783">
    <property type="entry name" value="Ig-like_fold"/>
</dbReference>
<evidence type="ECO:0000259" key="6">
    <source>
        <dbReference type="PROSITE" id="PS50853"/>
    </source>
</evidence>
<reference evidence="7 8" key="1">
    <citation type="journal article" date="2023" name="Int. J. Syst. Evol. Microbiol.">
        <title>Arthrobacter mangrovi sp. nov., an actinobacterium isolated from the rhizosphere of a mangrove.</title>
        <authorList>
            <person name="Hamada M."/>
            <person name="Saitou S."/>
            <person name="Enomoto N."/>
            <person name="Nanri K."/>
            <person name="Hidaka K."/>
            <person name="Miura T."/>
            <person name="Tamura T."/>
        </authorList>
    </citation>
    <scope>NUCLEOTIDE SEQUENCE [LARGE SCALE GENOMIC DNA]</scope>
    <source>
        <strain evidence="7 8">NBRC 112813</strain>
    </source>
</reference>
<evidence type="ECO:0000256" key="4">
    <source>
        <dbReference type="SAM" id="MobiDB-lite"/>
    </source>
</evidence>
<comment type="caution">
    <text evidence="7">The sequence shown here is derived from an EMBL/GenBank/DDBJ whole genome shotgun (WGS) entry which is preliminary data.</text>
</comment>
<accession>A0ABQ5MZI6</accession>
<feature type="compositionally biased region" description="Low complexity" evidence="4">
    <location>
        <begin position="384"/>
        <end position="395"/>
    </location>
</feature>
<keyword evidence="2" id="KW-0378">Hydrolase</keyword>
<protein>
    <recommendedName>
        <fullName evidence="6">Fibronectin type-III domain-containing protein</fullName>
    </recommendedName>
</protein>
<keyword evidence="2" id="KW-0326">Glycosidase</keyword>
<dbReference type="InterPro" id="IPR036116">
    <property type="entry name" value="FN3_sf"/>
</dbReference>